<evidence type="ECO:0000313" key="3">
    <source>
        <dbReference type="Proteomes" id="UP001596147"/>
    </source>
</evidence>
<dbReference type="PANTHER" id="PTHR37814">
    <property type="entry name" value="CONSERVED MEMBRANE PROTEIN"/>
    <property type="match status" value="1"/>
</dbReference>
<keyword evidence="1" id="KW-0812">Transmembrane</keyword>
<sequence length="344" mass="38262">MKKWTGAFQVAAVYVGTVIGAGFATGKEIVEFFSQYGIAGFIGILLVGYLFIFLGSKIMTISIEIRAKSYEEFNEYLFGKKLAKIMNIFTMLMLIGVCAVMLSGAEALFVEQLHLSKSIGSIITITLALLVMAMGVRGIFAVNTFVVPMLIIFNITLLIVTLTNDYFIQNFWLTSDKQFSWRVIMSAFSYSAFNLTLAQAVLVPIATEVNDKEIVKRGGILGGIFLTVILAASHVTLLSLPELMIFEIPMAVIVKSTISSIYVVYLFIIYGEIFTSLIGNLYGLEKQIKKYISVKSVFIYLGIIMIVYGISRVEYGKLLSLLYPAFGYISLIFLVLLWLKPVKK</sequence>
<reference evidence="3" key="1">
    <citation type="journal article" date="2019" name="Int. J. Syst. Evol. Microbiol.">
        <title>The Global Catalogue of Microorganisms (GCM) 10K type strain sequencing project: providing services to taxonomists for standard genome sequencing and annotation.</title>
        <authorList>
            <consortium name="The Broad Institute Genomics Platform"/>
            <consortium name="The Broad Institute Genome Sequencing Center for Infectious Disease"/>
            <person name="Wu L."/>
            <person name="Ma J."/>
        </authorList>
    </citation>
    <scope>NUCLEOTIDE SEQUENCE [LARGE SCALE GENOMIC DNA]</scope>
    <source>
        <strain evidence="3">CGMCC 1.12237</strain>
    </source>
</reference>
<dbReference type="PANTHER" id="PTHR37814:SF1">
    <property type="entry name" value="MEMBRANE PROTEIN"/>
    <property type="match status" value="1"/>
</dbReference>
<feature type="transmembrane region" description="Helical" evidence="1">
    <location>
        <begin position="183"/>
        <end position="206"/>
    </location>
</feature>
<comment type="caution">
    <text evidence="2">The sequence shown here is derived from an EMBL/GenBank/DDBJ whole genome shotgun (WGS) entry which is preliminary data.</text>
</comment>
<keyword evidence="3" id="KW-1185">Reference proteome</keyword>
<dbReference type="EMBL" id="JBHSMC010000001">
    <property type="protein sequence ID" value="MFC5463936.1"/>
    <property type="molecule type" value="Genomic_DNA"/>
</dbReference>
<evidence type="ECO:0000256" key="1">
    <source>
        <dbReference type="SAM" id="Phobius"/>
    </source>
</evidence>
<protein>
    <recommendedName>
        <fullName evidence="4">Membrane protein YkvI</fullName>
    </recommendedName>
</protein>
<feature type="transmembrane region" description="Helical" evidence="1">
    <location>
        <begin position="115"/>
        <end position="133"/>
    </location>
</feature>
<organism evidence="2 3">
    <name type="scientific">Lederbergia graminis</name>
    <dbReference type="NCBI Taxonomy" id="735518"/>
    <lineage>
        <taxon>Bacteria</taxon>
        <taxon>Bacillati</taxon>
        <taxon>Bacillota</taxon>
        <taxon>Bacilli</taxon>
        <taxon>Bacillales</taxon>
        <taxon>Bacillaceae</taxon>
        <taxon>Lederbergia</taxon>
    </lineage>
</organism>
<dbReference type="Proteomes" id="UP001596147">
    <property type="component" value="Unassembled WGS sequence"/>
</dbReference>
<accession>A0ABW0LHH5</accession>
<feature type="transmembrane region" description="Helical" evidence="1">
    <location>
        <begin position="291"/>
        <end position="310"/>
    </location>
</feature>
<feature type="transmembrane region" description="Helical" evidence="1">
    <location>
        <begin position="260"/>
        <end position="284"/>
    </location>
</feature>
<feature type="transmembrane region" description="Helical" evidence="1">
    <location>
        <begin position="140"/>
        <end position="163"/>
    </location>
</feature>
<feature type="transmembrane region" description="Helical" evidence="1">
    <location>
        <begin position="88"/>
        <end position="109"/>
    </location>
</feature>
<feature type="transmembrane region" description="Helical" evidence="1">
    <location>
        <begin position="218"/>
        <end position="240"/>
    </location>
</feature>
<keyword evidence="1" id="KW-0472">Membrane</keyword>
<feature type="transmembrane region" description="Helical" evidence="1">
    <location>
        <begin position="322"/>
        <end position="339"/>
    </location>
</feature>
<gene>
    <name evidence="2" type="ORF">ACFPM4_04080</name>
</gene>
<feature type="transmembrane region" description="Helical" evidence="1">
    <location>
        <begin position="36"/>
        <end position="56"/>
    </location>
</feature>
<dbReference type="InterPro" id="IPR038728">
    <property type="entry name" value="YkvI-like"/>
</dbReference>
<name>A0ABW0LHH5_9BACI</name>
<proteinExistence type="predicted"/>
<evidence type="ECO:0008006" key="4">
    <source>
        <dbReference type="Google" id="ProtNLM"/>
    </source>
</evidence>
<dbReference type="RefSeq" id="WP_382347943.1">
    <property type="nucleotide sequence ID" value="NZ_JBHSMC010000001.1"/>
</dbReference>
<evidence type="ECO:0000313" key="2">
    <source>
        <dbReference type="EMBL" id="MFC5463936.1"/>
    </source>
</evidence>
<keyword evidence="1" id="KW-1133">Transmembrane helix</keyword>